<dbReference type="RefSeq" id="WP_211918818.1">
    <property type="nucleotide sequence ID" value="NZ_CP124545.1"/>
</dbReference>
<name>A0AAX3V2C7_RHOER</name>
<evidence type="ECO:0000313" key="2">
    <source>
        <dbReference type="EMBL" id="WGV48663.2"/>
    </source>
</evidence>
<dbReference type="Gene3D" id="3.20.80.10">
    <property type="entry name" value="Regulatory factor, effector binding domain"/>
    <property type="match status" value="1"/>
</dbReference>
<sequence length="210" mass="23718">MEKYDVKKAYKDLYSPGRRDFALVTVPRFGYFAVDGHGDPNTATEYSEALEALYSVSYSAKFASKKELDRDFVVGPLEGLWRADDPEVFVTRDKAAWDWTMMISQPEWIAQAELSAAIASVRAKAVRAKKNVAALDKVRFLELEEGLSVQILHVGSYDDEAPTLDRLHNTFIPSNGFSFNGDHHEIYLSDARRTPPEKLKTVLRQPVSRS</sequence>
<evidence type="ECO:0000313" key="3">
    <source>
        <dbReference type="Proteomes" id="UP001230933"/>
    </source>
</evidence>
<dbReference type="Pfam" id="PF06445">
    <property type="entry name" value="GyrI-like"/>
    <property type="match status" value="1"/>
</dbReference>
<gene>
    <name evidence="2" type="ORF">QIE55_24505</name>
</gene>
<reference evidence="2" key="1">
    <citation type="submission" date="2023-08" db="EMBL/GenBank/DDBJ databases">
        <title>Isolation and Characterization of Rhodococcus erythropolis MGMM8.</title>
        <authorList>
            <person name="Diabankana R.G.C."/>
            <person name="Afordoanyi D.M."/>
            <person name="Validov S.Z."/>
        </authorList>
    </citation>
    <scope>NUCLEOTIDE SEQUENCE</scope>
    <source>
        <strain evidence="2">MGMM8</strain>
    </source>
</reference>
<dbReference type="AlphaFoldDB" id="A0AAX3V2C7"/>
<dbReference type="InterPro" id="IPR011256">
    <property type="entry name" value="Reg_factor_effector_dom_sf"/>
</dbReference>
<accession>A0AAX3V2C7</accession>
<dbReference type="InterPro" id="IPR029442">
    <property type="entry name" value="GyrI-like"/>
</dbReference>
<organism evidence="2 3">
    <name type="scientific">Rhodococcus erythropolis</name>
    <name type="common">Arthrobacter picolinophilus</name>
    <dbReference type="NCBI Taxonomy" id="1833"/>
    <lineage>
        <taxon>Bacteria</taxon>
        <taxon>Bacillati</taxon>
        <taxon>Actinomycetota</taxon>
        <taxon>Actinomycetes</taxon>
        <taxon>Mycobacteriales</taxon>
        <taxon>Nocardiaceae</taxon>
        <taxon>Rhodococcus</taxon>
        <taxon>Rhodococcus erythropolis group</taxon>
    </lineage>
</organism>
<feature type="domain" description="GyrI-like small molecule binding" evidence="1">
    <location>
        <begin position="22"/>
        <end position="206"/>
    </location>
</feature>
<dbReference type="EMBL" id="CP124545">
    <property type="protein sequence ID" value="WGV48663.2"/>
    <property type="molecule type" value="Genomic_DNA"/>
</dbReference>
<dbReference type="SUPFAM" id="SSF55136">
    <property type="entry name" value="Probable bacterial effector-binding domain"/>
    <property type="match status" value="1"/>
</dbReference>
<dbReference type="Proteomes" id="UP001230933">
    <property type="component" value="Chromosome"/>
</dbReference>
<dbReference type="PIRSF" id="PIRSF031644">
    <property type="entry name" value="UCP031644"/>
    <property type="match status" value="1"/>
</dbReference>
<dbReference type="InterPro" id="IPR008319">
    <property type="entry name" value="GyrI-like_CCH_Lin2189-like"/>
</dbReference>
<protein>
    <submittedName>
        <fullName evidence="2">GyrI-like domain-containing protein</fullName>
    </submittedName>
</protein>
<evidence type="ECO:0000259" key="1">
    <source>
        <dbReference type="Pfam" id="PF06445"/>
    </source>
</evidence>
<proteinExistence type="predicted"/>